<dbReference type="InterPro" id="IPR017439">
    <property type="entry name" value="Amidohydrolase"/>
</dbReference>
<reference evidence="4 5" key="1">
    <citation type="submission" date="2021-02" db="EMBL/GenBank/DDBJ databases">
        <title>Alicyclobacillus curvatus sp. nov. and Alicyclobacillus mengziensis sp. nov., two acidophilic bacteria isolated from acid mine drainage.</title>
        <authorList>
            <person name="Huang Y."/>
        </authorList>
    </citation>
    <scope>NUCLEOTIDE SEQUENCE [LARGE SCALE GENOMIC DNA]</scope>
    <source>
        <strain evidence="4 5">S30H14</strain>
    </source>
</reference>
<keyword evidence="2" id="KW-0464">Manganese</keyword>
<dbReference type="Gene3D" id="3.30.70.360">
    <property type="match status" value="1"/>
</dbReference>
<dbReference type="GO" id="GO:0050118">
    <property type="term" value="F:N-acetyldiaminopimelate deacetylase activity"/>
    <property type="evidence" value="ECO:0007669"/>
    <property type="project" value="UniProtKB-ARBA"/>
</dbReference>
<feature type="binding site" evidence="2">
    <location>
        <position position="365"/>
    </location>
    <ligand>
        <name>Mn(2+)</name>
        <dbReference type="ChEBI" id="CHEBI:29035"/>
        <label>2</label>
    </ligand>
</feature>
<evidence type="ECO:0000259" key="3">
    <source>
        <dbReference type="Pfam" id="PF07687"/>
    </source>
</evidence>
<dbReference type="GO" id="GO:0046872">
    <property type="term" value="F:metal ion binding"/>
    <property type="evidence" value="ECO:0007669"/>
    <property type="project" value="UniProtKB-KW"/>
</dbReference>
<dbReference type="SUPFAM" id="SSF55031">
    <property type="entry name" value="Bacterial exopeptidase dimerisation domain"/>
    <property type="match status" value="1"/>
</dbReference>
<dbReference type="PANTHER" id="PTHR11014">
    <property type="entry name" value="PEPTIDASE M20 FAMILY MEMBER"/>
    <property type="match status" value="1"/>
</dbReference>
<organism evidence="4 5">
    <name type="scientific">Alicyclobacillus mengziensis</name>
    <dbReference type="NCBI Taxonomy" id="2931921"/>
    <lineage>
        <taxon>Bacteria</taxon>
        <taxon>Bacillati</taxon>
        <taxon>Bacillota</taxon>
        <taxon>Bacilli</taxon>
        <taxon>Bacillales</taxon>
        <taxon>Alicyclobacillaceae</taxon>
        <taxon>Alicyclobacillus</taxon>
    </lineage>
</organism>
<feature type="domain" description="Peptidase M20 dimerisation" evidence="3">
    <location>
        <begin position="190"/>
        <end position="286"/>
    </location>
</feature>
<keyword evidence="1" id="KW-0378">Hydrolase</keyword>
<dbReference type="InterPro" id="IPR002933">
    <property type="entry name" value="Peptidase_M20"/>
</dbReference>
<evidence type="ECO:0000256" key="2">
    <source>
        <dbReference type="PIRSR" id="PIRSR005962-1"/>
    </source>
</evidence>
<gene>
    <name evidence="4" type="ORF">JZ786_20470</name>
</gene>
<feature type="binding site" evidence="2">
    <location>
        <position position="104"/>
    </location>
    <ligand>
        <name>Mn(2+)</name>
        <dbReference type="ChEBI" id="CHEBI:29035"/>
        <label>2</label>
    </ligand>
</feature>
<dbReference type="GO" id="GO:0019877">
    <property type="term" value="P:diaminopimelate biosynthetic process"/>
    <property type="evidence" value="ECO:0007669"/>
    <property type="project" value="UniProtKB-ARBA"/>
</dbReference>
<accession>A0A9X7VY08</accession>
<dbReference type="Gene3D" id="3.40.630.10">
    <property type="entry name" value="Zn peptidases"/>
    <property type="match status" value="1"/>
</dbReference>
<dbReference type="KEGG" id="afx:JZ786_20470"/>
<dbReference type="RefSeq" id="WP_206656146.1">
    <property type="nucleotide sequence ID" value="NZ_CP071182.1"/>
</dbReference>
<keyword evidence="2" id="KW-0479">Metal-binding</keyword>
<dbReference type="SUPFAM" id="SSF53187">
    <property type="entry name" value="Zn-dependent exopeptidases"/>
    <property type="match status" value="1"/>
</dbReference>
<keyword evidence="5" id="KW-1185">Reference proteome</keyword>
<dbReference type="PANTHER" id="PTHR11014:SF63">
    <property type="entry name" value="METALLOPEPTIDASE, PUTATIVE (AFU_ORTHOLOGUE AFUA_6G09600)-RELATED"/>
    <property type="match status" value="1"/>
</dbReference>
<dbReference type="Proteomes" id="UP000663505">
    <property type="component" value="Chromosome"/>
</dbReference>
<protein>
    <submittedName>
        <fullName evidence="4">Amidohydrolase</fullName>
    </submittedName>
</protein>
<feature type="binding site" evidence="2">
    <location>
        <position position="167"/>
    </location>
    <ligand>
        <name>Mn(2+)</name>
        <dbReference type="ChEBI" id="CHEBI:29035"/>
        <label>2</label>
    </ligand>
</feature>
<evidence type="ECO:0000313" key="5">
    <source>
        <dbReference type="Proteomes" id="UP000663505"/>
    </source>
</evidence>
<dbReference type="NCBIfam" id="TIGR01891">
    <property type="entry name" value="amidohydrolases"/>
    <property type="match status" value="1"/>
</dbReference>
<feature type="binding site" evidence="2">
    <location>
        <position position="141"/>
    </location>
    <ligand>
        <name>Mn(2+)</name>
        <dbReference type="ChEBI" id="CHEBI:29035"/>
        <label>2</label>
    </ligand>
</feature>
<proteinExistence type="predicted"/>
<dbReference type="PIRSF" id="PIRSF005962">
    <property type="entry name" value="Pept_M20D_amidohydro"/>
    <property type="match status" value="1"/>
</dbReference>
<dbReference type="Pfam" id="PF01546">
    <property type="entry name" value="Peptidase_M20"/>
    <property type="match status" value="1"/>
</dbReference>
<name>A0A9X7VY08_9BACL</name>
<evidence type="ECO:0000256" key="1">
    <source>
        <dbReference type="ARBA" id="ARBA00022801"/>
    </source>
</evidence>
<evidence type="ECO:0000313" key="4">
    <source>
        <dbReference type="EMBL" id="QSO46784.1"/>
    </source>
</evidence>
<comment type="cofactor">
    <cofactor evidence="2">
        <name>Mn(2+)</name>
        <dbReference type="ChEBI" id="CHEBI:29035"/>
    </cofactor>
    <text evidence="2">The Mn(2+) ion enhances activity.</text>
</comment>
<dbReference type="AlphaFoldDB" id="A0A9X7VY08"/>
<dbReference type="InterPro" id="IPR036264">
    <property type="entry name" value="Bact_exopeptidase_dim_dom"/>
</dbReference>
<dbReference type="EMBL" id="CP071182">
    <property type="protein sequence ID" value="QSO46784.1"/>
    <property type="molecule type" value="Genomic_DNA"/>
</dbReference>
<dbReference type="FunFam" id="3.30.70.360:FF:000001">
    <property type="entry name" value="N-acetyldiaminopimelate deacetylase"/>
    <property type="match status" value="1"/>
</dbReference>
<dbReference type="Pfam" id="PF07687">
    <property type="entry name" value="M20_dimer"/>
    <property type="match status" value="1"/>
</dbReference>
<feature type="binding site" evidence="2">
    <location>
        <position position="102"/>
    </location>
    <ligand>
        <name>Mn(2+)</name>
        <dbReference type="ChEBI" id="CHEBI:29035"/>
        <label>2</label>
    </ligand>
</feature>
<sequence>MTLAVTLEPAQIKQLIEFRRDLHRHPELSLEEFETTKRIAKFLRHHGVEPLAYPLRTGVLAAIQGRHPGPAIAVRADIDALPIEEQTGLEYASTIPGKMHACGHDFHTASVMAALLQTQALAQSEGSFAGTVLFVFQPAEEAGNGADHIIDSGVFDDYGVSAIIGAHNNPLLETGHIGVRTGGLMGSVDEFRIVVRGVGGHAAIPDRTIDPIVVASGIVSGLQHIVSRRVSPLDSVVVTVGMFHAGTANNVISSEAILEGTVRCLGTHTRAPAEERLRKFVLETARAYGATAEIRYEHVLPGVVNDAAISDVVREAAVRVVGEAKVVEAEPTLGGEDFALYQRKLPGCFFWVGTGREEGERYGWHHPQFVVDEEMISVAGQVFTEAAQTYLRQHHE</sequence>
<dbReference type="InterPro" id="IPR011650">
    <property type="entry name" value="Peptidase_M20_dimer"/>
</dbReference>